<evidence type="ECO:0000313" key="3">
    <source>
        <dbReference type="Proteomes" id="UP001189122"/>
    </source>
</evidence>
<gene>
    <name evidence="2" type="ORF">SI7747_07009190</name>
</gene>
<reference evidence="2 3" key="1">
    <citation type="submission" date="2019-12" db="EMBL/GenBank/DDBJ databases">
        <authorList>
            <person name="Scholz U."/>
            <person name="Mascher M."/>
            <person name="Fiebig A."/>
        </authorList>
    </citation>
    <scope>NUCLEOTIDE SEQUENCE</scope>
</reference>
<proteinExistence type="predicted"/>
<keyword evidence="3" id="KW-1185">Reference proteome</keyword>
<dbReference type="Proteomes" id="UP001189122">
    <property type="component" value="Unassembled WGS sequence"/>
</dbReference>
<dbReference type="SUPFAM" id="SSF54160">
    <property type="entry name" value="Chromo domain-like"/>
    <property type="match status" value="1"/>
</dbReference>
<dbReference type="InterPro" id="IPR023780">
    <property type="entry name" value="Chromo_domain"/>
</dbReference>
<organism evidence="2">
    <name type="scientific">Spirodela intermedia</name>
    <name type="common">Intermediate duckweed</name>
    <dbReference type="NCBI Taxonomy" id="51605"/>
    <lineage>
        <taxon>Eukaryota</taxon>
        <taxon>Viridiplantae</taxon>
        <taxon>Streptophyta</taxon>
        <taxon>Embryophyta</taxon>
        <taxon>Tracheophyta</taxon>
        <taxon>Spermatophyta</taxon>
        <taxon>Magnoliopsida</taxon>
        <taxon>Liliopsida</taxon>
        <taxon>Araceae</taxon>
        <taxon>Lemnoideae</taxon>
        <taxon>Spirodela</taxon>
    </lineage>
</organism>
<dbReference type="Gene3D" id="2.40.50.40">
    <property type="match status" value="1"/>
</dbReference>
<dbReference type="InterPro" id="IPR016197">
    <property type="entry name" value="Chromo-like_dom_sf"/>
</dbReference>
<sequence length="134" mass="15743">MGRQLLTPPKLVKQQGPRYLPAAYQFAKNCHDQLKESLQRLKHNNELVLRYDGPFQIVARIGRLNVIGPRRLPPTVQAHYDQAATDILDHQIINKGGRNHAHRNTFYLVQWVERPREAVTWEKEVDLWKFEDLI</sequence>
<evidence type="ECO:0000313" key="2">
    <source>
        <dbReference type="EMBL" id="CAA2623251.1"/>
    </source>
</evidence>
<feature type="domain" description="Chromo" evidence="1">
    <location>
        <begin position="86"/>
        <end position="134"/>
    </location>
</feature>
<dbReference type="Pfam" id="PF00385">
    <property type="entry name" value="Chromo"/>
    <property type="match status" value="1"/>
</dbReference>
<dbReference type="AlphaFoldDB" id="A0A7I8IXR5"/>
<name>A0A7I8IXR5_SPIIN</name>
<accession>A0A7I8IXR5</accession>
<protein>
    <recommendedName>
        <fullName evidence="1">Chromo domain-containing protein</fullName>
    </recommendedName>
</protein>
<evidence type="ECO:0000259" key="1">
    <source>
        <dbReference type="Pfam" id="PF00385"/>
    </source>
</evidence>
<dbReference type="EMBL" id="CACRZD030000007">
    <property type="protein sequence ID" value="CAA6662805.1"/>
    <property type="molecule type" value="Genomic_DNA"/>
</dbReference>
<dbReference type="EMBL" id="LR743594">
    <property type="protein sequence ID" value="CAA2623251.1"/>
    <property type="molecule type" value="Genomic_DNA"/>
</dbReference>